<protein>
    <submittedName>
        <fullName evidence="1">Uncharacterized protein</fullName>
    </submittedName>
</protein>
<accession>A0A9P8SAX9</accession>
<evidence type="ECO:0000313" key="1">
    <source>
        <dbReference type="EMBL" id="KAH0601244.1"/>
    </source>
</evidence>
<name>A0A9P8SAX9_9HYPO</name>
<reference evidence="1 2" key="1">
    <citation type="submission" date="2020-07" db="EMBL/GenBank/DDBJ databases">
        <title>Metarhizium humberi genome.</title>
        <authorList>
            <person name="Lysoe E."/>
        </authorList>
    </citation>
    <scope>NUCLEOTIDE SEQUENCE [LARGE SCALE GENOMIC DNA]</scope>
    <source>
        <strain evidence="1 2">ESALQ1638</strain>
    </source>
</reference>
<comment type="caution">
    <text evidence="1">The sequence shown here is derived from an EMBL/GenBank/DDBJ whole genome shotgun (WGS) entry which is preliminary data.</text>
</comment>
<sequence>MDRMEGMHDHLPVLSSMSMLRVGVSCNVTPATAPDSNYSHRFIVAFVKVDFVDDGQAMLELRLDDDATLYRDRMARPPCAAQLGKFARAASAPTRPVDGAGEVYRMYRRYRMALTDQRRIGGLSMASPASFPRSAGASWYLNSADLVWHSNEDEKEKSIRR</sequence>
<gene>
    <name evidence="1" type="ORF">MHUMG1_00116</name>
</gene>
<dbReference type="Proteomes" id="UP000764110">
    <property type="component" value="Unassembled WGS sequence"/>
</dbReference>
<organism evidence="1 2">
    <name type="scientific">Metarhizium humberi</name>
    <dbReference type="NCBI Taxonomy" id="2596975"/>
    <lineage>
        <taxon>Eukaryota</taxon>
        <taxon>Fungi</taxon>
        <taxon>Dikarya</taxon>
        <taxon>Ascomycota</taxon>
        <taxon>Pezizomycotina</taxon>
        <taxon>Sordariomycetes</taxon>
        <taxon>Hypocreomycetidae</taxon>
        <taxon>Hypocreales</taxon>
        <taxon>Clavicipitaceae</taxon>
        <taxon>Metarhizium</taxon>
    </lineage>
</organism>
<evidence type="ECO:0000313" key="2">
    <source>
        <dbReference type="Proteomes" id="UP000764110"/>
    </source>
</evidence>
<keyword evidence="2" id="KW-1185">Reference proteome</keyword>
<dbReference type="AlphaFoldDB" id="A0A9P8SAX9"/>
<proteinExistence type="predicted"/>
<dbReference type="EMBL" id="JACEFI010000001">
    <property type="protein sequence ID" value="KAH0601244.1"/>
    <property type="molecule type" value="Genomic_DNA"/>
</dbReference>